<evidence type="ECO:0000256" key="1">
    <source>
        <dbReference type="ARBA" id="ARBA00004613"/>
    </source>
</evidence>
<dbReference type="EMBL" id="JACTAM010000008">
    <property type="protein sequence ID" value="KAI2661261.1"/>
    <property type="molecule type" value="Genomic_DNA"/>
</dbReference>
<dbReference type="InterPro" id="IPR002408">
    <property type="entry name" value="Natriuretic_peptide_brain"/>
</dbReference>
<keyword evidence="5" id="KW-0838">Vasoactive</keyword>
<keyword evidence="4" id="KW-0732">Signal</keyword>
<dbReference type="Pfam" id="PF00212">
    <property type="entry name" value="ANP"/>
    <property type="match status" value="2"/>
</dbReference>
<keyword evidence="6" id="KW-1015">Disulfide bond</keyword>
<dbReference type="PANTHER" id="PTHR14066:SF10">
    <property type="entry name" value="NATRIURETIC PEPTIDES B"/>
    <property type="match status" value="1"/>
</dbReference>
<evidence type="ECO:0000256" key="7">
    <source>
        <dbReference type="SAM" id="MobiDB-lite"/>
    </source>
</evidence>
<name>A0ABQ8MFB7_LABRO</name>
<feature type="compositionally biased region" description="Polar residues" evidence="7">
    <location>
        <begin position="337"/>
        <end position="347"/>
    </location>
</feature>
<protein>
    <submittedName>
        <fullName evidence="8">Natriuretic peptides A</fullName>
    </submittedName>
</protein>
<proteinExistence type="inferred from homology"/>
<comment type="subcellular location">
    <subcellularLocation>
        <location evidence="1">Secreted</location>
    </subcellularLocation>
</comment>
<keyword evidence="9" id="KW-1185">Reference proteome</keyword>
<comment type="similarity">
    <text evidence="2">Belongs to the natriuretic peptide family.</text>
</comment>
<feature type="region of interest" description="Disordered" evidence="7">
    <location>
        <begin position="251"/>
        <end position="271"/>
    </location>
</feature>
<dbReference type="InterPro" id="IPR050787">
    <property type="entry name" value="Natriuretic_peptide"/>
</dbReference>
<evidence type="ECO:0000313" key="9">
    <source>
        <dbReference type="Proteomes" id="UP000830375"/>
    </source>
</evidence>
<feature type="compositionally biased region" description="Basic and acidic residues" evidence="7">
    <location>
        <begin position="130"/>
        <end position="144"/>
    </location>
</feature>
<evidence type="ECO:0000256" key="2">
    <source>
        <dbReference type="ARBA" id="ARBA00009041"/>
    </source>
</evidence>
<feature type="region of interest" description="Disordered" evidence="7">
    <location>
        <begin position="202"/>
        <end position="235"/>
    </location>
</feature>
<feature type="region of interest" description="Disordered" evidence="7">
    <location>
        <begin position="116"/>
        <end position="144"/>
    </location>
</feature>
<feature type="region of interest" description="Disordered" evidence="7">
    <location>
        <begin position="321"/>
        <end position="370"/>
    </location>
</feature>
<keyword evidence="3" id="KW-0964">Secreted</keyword>
<feature type="compositionally biased region" description="Basic and acidic residues" evidence="7">
    <location>
        <begin position="262"/>
        <end position="271"/>
    </location>
</feature>
<organism evidence="8 9">
    <name type="scientific">Labeo rohita</name>
    <name type="common">Indian major carp</name>
    <name type="synonym">Cyprinus rohita</name>
    <dbReference type="NCBI Taxonomy" id="84645"/>
    <lineage>
        <taxon>Eukaryota</taxon>
        <taxon>Metazoa</taxon>
        <taxon>Chordata</taxon>
        <taxon>Craniata</taxon>
        <taxon>Vertebrata</taxon>
        <taxon>Euteleostomi</taxon>
        <taxon>Actinopterygii</taxon>
        <taxon>Neopterygii</taxon>
        <taxon>Teleostei</taxon>
        <taxon>Ostariophysi</taxon>
        <taxon>Cypriniformes</taxon>
        <taxon>Cyprinidae</taxon>
        <taxon>Labeoninae</taxon>
        <taxon>Labeonini</taxon>
        <taxon>Labeo</taxon>
    </lineage>
</organism>
<feature type="compositionally biased region" description="Polar residues" evidence="7">
    <location>
        <begin position="202"/>
        <end position="214"/>
    </location>
</feature>
<evidence type="ECO:0000256" key="3">
    <source>
        <dbReference type="ARBA" id="ARBA00022525"/>
    </source>
</evidence>
<evidence type="ECO:0000256" key="4">
    <source>
        <dbReference type="ARBA" id="ARBA00022729"/>
    </source>
</evidence>
<accession>A0ABQ8MFB7</accession>
<dbReference type="PRINTS" id="PR00712">
    <property type="entry name" value="BNATPEPTIDE"/>
</dbReference>
<dbReference type="InterPro" id="IPR030480">
    <property type="entry name" value="Natr_peptide_CS"/>
</dbReference>
<dbReference type="SMART" id="SM00183">
    <property type="entry name" value="NAT_PEP"/>
    <property type="match status" value="2"/>
</dbReference>
<reference evidence="8 9" key="1">
    <citation type="submission" date="2022-01" db="EMBL/GenBank/DDBJ databases">
        <title>A high-quality chromosome-level genome assembly of rohu carp, Labeo rohita.</title>
        <authorList>
            <person name="Arick M.A. II"/>
            <person name="Hsu C.-Y."/>
            <person name="Magbanua Z."/>
            <person name="Pechanova O."/>
            <person name="Grover C."/>
            <person name="Miller E."/>
            <person name="Thrash A."/>
            <person name="Ezzel L."/>
            <person name="Alam S."/>
            <person name="Benzie J."/>
            <person name="Hamilton M."/>
            <person name="Karsi A."/>
            <person name="Lawrence M.L."/>
            <person name="Peterson D.G."/>
        </authorList>
    </citation>
    <scope>NUCLEOTIDE SEQUENCE [LARGE SCALE GENOMIC DNA]</scope>
    <source>
        <strain evidence="9">BAU-BD-2019</strain>
        <tissue evidence="8">Blood</tissue>
    </source>
</reference>
<dbReference type="PANTHER" id="PTHR14066">
    <property type="entry name" value="ATRIAL NATRIURETIC FACTOR PRECURSOR"/>
    <property type="match status" value="1"/>
</dbReference>
<evidence type="ECO:0000313" key="8">
    <source>
        <dbReference type="EMBL" id="KAI2661261.1"/>
    </source>
</evidence>
<evidence type="ECO:0000256" key="6">
    <source>
        <dbReference type="ARBA" id="ARBA00023157"/>
    </source>
</evidence>
<comment type="caution">
    <text evidence="8">The sequence shown here is derived from an EMBL/GenBank/DDBJ whole genome shotgun (WGS) entry which is preliminary data.</text>
</comment>
<dbReference type="Proteomes" id="UP000830375">
    <property type="component" value="Unassembled WGS sequence"/>
</dbReference>
<dbReference type="PROSITE" id="PS00263">
    <property type="entry name" value="NATRIURETIC_PEPTIDE"/>
    <property type="match status" value="2"/>
</dbReference>
<dbReference type="InterPro" id="IPR000663">
    <property type="entry name" value="Natr_peptide"/>
</dbReference>
<evidence type="ECO:0000256" key="5">
    <source>
        <dbReference type="ARBA" id="ARBA00022858"/>
    </source>
</evidence>
<gene>
    <name evidence="8" type="ORF">H4Q32_006815</name>
</gene>
<sequence>MAHLDSSISFKGVISDSSRYQSEVSECRAHSSHYWRVKLLSIKELEALVREYTDNDIQDRRTAKTSGNMKSFDIPLFGLLLLFSVQLTGALPLQNTALTTEDMDVLKRLEESIPASSEEQTLTKVEEEEADHKETRVEPQPKADMRDYLSARDLRTVRQDTKRYSGCFGRKLDRIGSMSSLGCNTAGRSAPWRAAVLHITQGNSRPSSTHQEFSSEPPRAAPNSHLKGNLPQERYHRRGVGMHFTQFTKDELLTSQAGRQPVQRERTSSHRKPEMIRGLILTGLLVLLWHQMDVQAHTLSRHSPASNMAKLKSLLQQFEEAMAAEEAPERSVDYEDSNTALEQSPASASWDRDRAEEAPPAEDTNNQDGFEAQRNRLIDLLMSTRSKSLSGCFGGRLDRIGSSSTLGCNSKKDSLQDTSAARYNESSSCRWLLLLSLSTPALTLKHSSHVSLNPITQAQRALA</sequence>